<dbReference type="PANTHER" id="PTHR33273">
    <property type="entry name" value="DOMAIN-CONTAINING PROTEIN, PUTATIVE-RELATED"/>
    <property type="match status" value="1"/>
</dbReference>
<dbReference type="EMBL" id="LRGB01001806">
    <property type="protein sequence ID" value="KZS10413.1"/>
    <property type="molecule type" value="Genomic_DNA"/>
</dbReference>
<evidence type="ECO:0000256" key="2">
    <source>
        <dbReference type="SAM" id="MobiDB-lite"/>
    </source>
</evidence>
<name>A0A164TFJ4_9CRUS</name>
<feature type="compositionally biased region" description="Polar residues" evidence="2">
    <location>
        <begin position="134"/>
        <end position="156"/>
    </location>
</feature>
<organism evidence="4 5">
    <name type="scientific">Daphnia magna</name>
    <dbReference type="NCBI Taxonomy" id="35525"/>
    <lineage>
        <taxon>Eukaryota</taxon>
        <taxon>Metazoa</taxon>
        <taxon>Ecdysozoa</taxon>
        <taxon>Arthropoda</taxon>
        <taxon>Crustacea</taxon>
        <taxon>Branchiopoda</taxon>
        <taxon>Diplostraca</taxon>
        <taxon>Cladocera</taxon>
        <taxon>Anomopoda</taxon>
        <taxon>Daphniidae</taxon>
        <taxon>Daphnia</taxon>
    </lineage>
</organism>
<dbReference type="STRING" id="35525.A0A164TFJ4"/>
<protein>
    <recommendedName>
        <fullName evidence="3">Endonuclease/exonuclease/phosphatase domain-containing protein</fullName>
    </recommendedName>
</protein>
<keyword evidence="5" id="KW-1185">Reference proteome</keyword>
<dbReference type="OrthoDB" id="8042915at2759"/>
<feature type="coiled-coil region" evidence="1">
    <location>
        <begin position="56"/>
        <end position="112"/>
    </location>
</feature>
<keyword evidence="1" id="KW-0175">Coiled coil</keyword>
<evidence type="ECO:0000256" key="1">
    <source>
        <dbReference type="SAM" id="Coils"/>
    </source>
</evidence>
<dbReference type="AlphaFoldDB" id="A0A164TFJ4"/>
<sequence>MAPGHTSESKLCPAYIELTSLIKYATDNNITIKEARSRTCKTPIAIASRPNQPITIQRDHETIDHLKNTVLQLQEELKSLKKDIIRPIEIKLNKVSKDAASNKNRIDKFEEAFSDRFEKLENLIISRLFRPQQQPTMSRTLKKTSLVQPQQASSGPPNKLRKFKPEVAMPINHPPVRNLLNNNFSVKFRSFNVINKNRLDRHGGGGAILIHNSIPHRQLPIANTPTIEAIGISIHTKDLGVVDIISAYCPQGNCPTEEINKLIDRNSHFIVGGGFNAHHGMWSHLTPNIIGKAIHSTLMMSSTATLITPHSLETYVHPSTGRTSTIDLTISSPNIACDASITVGPYLGSDHLPIIINTSLSPKDPIIPAPKWILNDDHWYEWNAAVASKLNNEKFIELETPQESYDLFYNTILETSHKFFRRTKPTHQINPEKCKPWWTENCNDYVKETRRALVEWRSDPFSKEKMIAWREKKAVKRKTIINAKKTPGKNS</sequence>
<dbReference type="Gene3D" id="3.60.10.10">
    <property type="entry name" value="Endonuclease/exonuclease/phosphatase"/>
    <property type="match status" value="1"/>
</dbReference>
<comment type="caution">
    <text evidence="4">The sequence shown here is derived from an EMBL/GenBank/DDBJ whole genome shotgun (WGS) entry which is preliminary data.</text>
</comment>
<dbReference type="Pfam" id="PF14529">
    <property type="entry name" value="Exo_endo_phos_2"/>
    <property type="match status" value="1"/>
</dbReference>
<proteinExistence type="predicted"/>
<dbReference type="GO" id="GO:0003824">
    <property type="term" value="F:catalytic activity"/>
    <property type="evidence" value="ECO:0007669"/>
    <property type="project" value="InterPro"/>
</dbReference>
<evidence type="ECO:0000259" key="3">
    <source>
        <dbReference type="Pfam" id="PF14529"/>
    </source>
</evidence>
<evidence type="ECO:0000313" key="5">
    <source>
        <dbReference type="Proteomes" id="UP000076858"/>
    </source>
</evidence>
<feature type="domain" description="Endonuclease/exonuclease/phosphatase" evidence="3">
    <location>
        <begin position="243"/>
        <end position="355"/>
    </location>
</feature>
<dbReference type="SUPFAM" id="SSF56219">
    <property type="entry name" value="DNase I-like"/>
    <property type="match status" value="1"/>
</dbReference>
<feature type="region of interest" description="Disordered" evidence="2">
    <location>
        <begin position="134"/>
        <end position="162"/>
    </location>
</feature>
<dbReference type="InterPro" id="IPR005135">
    <property type="entry name" value="Endo/exonuclease/phosphatase"/>
</dbReference>
<dbReference type="InterPro" id="IPR036691">
    <property type="entry name" value="Endo/exonu/phosph_ase_sf"/>
</dbReference>
<dbReference type="PANTHER" id="PTHR33273:SF4">
    <property type="entry name" value="ENDONUCLEASE_EXONUCLEASE_PHOSPHATASE DOMAIN-CONTAINING PROTEIN"/>
    <property type="match status" value="1"/>
</dbReference>
<gene>
    <name evidence="4" type="ORF">APZ42_025135</name>
</gene>
<accession>A0A164TFJ4</accession>
<dbReference type="Proteomes" id="UP000076858">
    <property type="component" value="Unassembled WGS sequence"/>
</dbReference>
<evidence type="ECO:0000313" key="4">
    <source>
        <dbReference type="EMBL" id="KZS10413.1"/>
    </source>
</evidence>
<reference evidence="4 5" key="1">
    <citation type="submission" date="2016-03" db="EMBL/GenBank/DDBJ databases">
        <title>EvidentialGene: Evidence-directed Construction of Genes on Genomes.</title>
        <authorList>
            <person name="Gilbert D.G."/>
            <person name="Choi J.-H."/>
            <person name="Mockaitis K."/>
            <person name="Colbourne J."/>
            <person name="Pfrender M."/>
        </authorList>
    </citation>
    <scope>NUCLEOTIDE SEQUENCE [LARGE SCALE GENOMIC DNA]</scope>
    <source>
        <strain evidence="4 5">Xinb3</strain>
        <tissue evidence="4">Complete organism</tissue>
    </source>
</reference>